<organism evidence="1 2">
    <name type="scientific">Lutibaculum baratangense AMV1</name>
    <dbReference type="NCBI Taxonomy" id="631454"/>
    <lineage>
        <taxon>Bacteria</taxon>
        <taxon>Pseudomonadati</taxon>
        <taxon>Pseudomonadota</taxon>
        <taxon>Alphaproteobacteria</taxon>
        <taxon>Hyphomicrobiales</taxon>
        <taxon>Tepidamorphaceae</taxon>
        <taxon>Lutibaculum</taxon>
    </lineage>
</organism>
<dbReference type="STRING" id="631454.N177_4125"/>
<dbReference type="Proteomes" id="UP000017819">
    <property type="component" value="Unassembled WGS sequence"/>
</dbReference>
<evidence type="ECO:0000313" key="1">
    <source>
        <dbReference type="EMBL" id="ESR22501.1"/>
    </source>
</evidence>
<dbReference type="EMBL" id="AWXZ01000043">
    <property type="protein sequence ID" value="ESR22501.1"/>
    <property type="molecule type" value="Genomic_DNA"/>
</dbReference>
<keyword evidence="2" id="KW-1185">Reference proteome</keyword>
<comment type="caution">
    <text evidence="1">The sequence shown here is derived from an EMBL/GenBank/DDBJ whole genome shotgun (WGS) entry which is preliminary data.</text>
</comment>
<dbReference type="OrthoDB" id="7848074at2"/>
<dbReference type="RefSeq" id="WP_023434229.1">
    <property type="nucleotide sequence ID" value="NZ_AWXZ01000043.1"/>
</dbReference>
<sequence length="150" mass="16000">MTDNLSKADLNARLATPLTASALKKIAKADLVAMVAAREKPRQPRTLKPHVFCLPVADATEAKALKEGSKKHLLAAALLNGAALDELMAVTGWNKSTVQSAFAYDMKSAGLGVERREDGRYYLLLPAGMLRLPIATADVTRADALVAACR</sequence>
<evidence type="ECO:0000313" key="2">
    <source>
        <dbReference type="Proteomes" id="UP000017819"/>
    </source>
</evidence>
<proteinExistence type="predicted"/>
<protein>
    <submittedName>
        <fullName evidence="1">Uncharacterized protein</fullName>
    </submittedName>
</protein>
<dbReference type="AlphaFoldDB" id="V4R8K2"/>
<reference evidence="1 2" key="1">
    <citation type="journal article" date="2014" name="Genome Announc.">
        <title>Draft Genome Sequence of Lutibaculum baratangense Strain AMV1T, Isolated from a Mud Volcano in Andamans, India.</title>
        <authorList>
            <person name="Singh A."/>
            <person name="Sreenivas A."/>
            <person name="Sathyanarayana Reddy G."/>
            <person name="Pinnaka A.K."/>
            <person name="Shivaji S."/>
        </authorList>
    </citation>
    <scope>NUCLEOTIDE SEQUENCE [LARGE SCALE GENOMIC DNA]</scope>
    <source>
        <strain evidence="1 2">AMV1</strain>
    </source>
</reference>
<gene>
    <name evidence="1" type="ORF">N177_4125</name>
</gene>
<accession>V4R8K2</accession>
<name>V4R8K2_9HYPH</name>